<dbReference type="GO" id="GO:0008235">
    <property type="term" value="F:metalloexopeptidase activity"/>
    <property type="evidence" value="ECO:0007669"/>
    <property type="project" value="TreeGrafter"/>
</dbReference>
<dbReference type="Pfam" id="PF14464">
    <property type="entry name" value="Prok-JAB"/>
    <property type="match status" value="1"/>
</dbReference>
<dbReference type="CDD" id="cd08070">
    <property type="entry name" value="MPN_like"/>
    <property type="match status" value="1"/>
</dbReference>
<proteinExistence type="predicted"/>
<dbReference type="GO" id="GO:0006508">
    <property type="term" value="P:proteolysis"/>
    <property type="evidence" value="ECO:0007669"/>
    <property type="project" value="UniProtKB-KW"/>
</dbReference>
<keyword evidence="3" id="KW-0378">Hydrolase</keyword>
<dbReference type="EMBL" id="DSYK01000613">
    <property type="protein sequence ID" value="HGS22628.1"/>
    <property type="molecule type" value="Genomic_DNA"/>
</dbReference>
<feature type="domain" description="MPN" evidence="6">
    <location>
        <begin position="3"/>
        <end position="134"/>
    </location>
</feature>
<evidence type="ECO:0000256" key="5">
    <source>
        <dbReference type="ARBA" id="ARBA00023049"/>
    </source>
</evidence>
<dbReference type="InterPro" id="IPR051929">
    <property type="entry name" value="VirAsm_ModProt"/>
</dbReference>
<dbReference type="GO" id="GO:0008270">
    <property type="term" value="F:zinc ion binding"/>
    <property type="evidence" value="ECO:0007669"/>
    <property type="project" value="TreeGrafter"/>
</dbReference>
<reference evidence="7" key="1">
    <citation type="journal article" date="2020" name="mSystems">
        <title>Genome- and Community-Level Interaction Insights into Carbon Utilization and Element Cycling Functions of Hydrothermarchaeota in Hydrothermal Sediment.</title>
        <authorList>
            <person name="Zhou Z."/>
            <person name="Liu Y."/>
            <person name="Xu W."/>
            <person name="Pan J."/>
            <person name="Luo Z.H."/>
            <person name="Li M."/>
        </authorList>
    </citation>
    <scope>NUCLEOTIDE SEQUENCE [LARGE SCALE GENOMIC DNA]</scope>
    <source>
        <strain evidence="7">SpSt-573</strain>
    </source>
</reference>
<evidence type="ECO:0000256" key="3">
    <source>
        <dbReference type="ARBA" id="ARBA00022801"/>
    </source>
</evidence>
<dbReference type="InterPro" id="IPR028090">
    <property type="entry name" value="JAB_dom_prok"/>
</dbReference>
<organism evidence="7">
    <name type="scientific">Anaerolinea thermolimosa</name>
    <dbReference type="NCBI Taxonomy" id="229919"/>
    <lineage>
        <taxon>Bacteria</taxon>
        <taxon>Bacillati</taxon>
        <taxon>Chloroflexota</taxon>
        <taxon>Anaerolineae</taxon>
        <taxon>Anaerolineales</taxon>
        <taxon>Anaerolineaceae</taxon>
        <taxon>Anaerolinea</taxon>
    </lineage>
</organism>
<keyword evidence="4" id="KW-0862">Zinc</keyword>
<dbReference type="Gene3D" id="3.40.140.10">
    <property type="entry name" value="Cytidine Deaminase, domain 2"/>
    <property type="match status" value="1"/>
</dbReference>
<dbReference type="PROSITE" id="PS50249">
    <property type="entry name" value="MPN"/>
    <property type="match status" value="1"/>
</dbReference>
<gene>
    <name evidence="7" type="ORF">ENT37_12295</name>
</gene>
<sequence>MKIRLTRSHLQQMINHATQTLPEEACGLIGGVAGEARLVIPVTNSLHSAVRFRMEPHEQLRAFQRFETEGLELLAIYHSHPTGPPAPSETDRAEFSYPGVAYVILSGAPSGWQWNAFQLDHERVTPCNVEITED</sequence>
<dbReference type="InterPro" id="IPR037518">
    <property type="entry name" value="MPN"/>
</dbReference>
<evidence type="ECO:0000256" key="1">
    <source>
        <dbReference type="ARBA" id="ARBA00022670"/>
    </source>
</evidence>
<keyword evidence="1" id="KW-0645">Protease</keyword>
<dbReference type="AlphaFoldDB" id="A0A7C4PNI5"/>
<comment type="caution">
    <text evidence="7">The sequence shown here is derived from an EMBL/GenBank/DDBJ whole genome shotgun (WGS) entry which is preliminary data.</text>
</comment>
<evidence type="ECO:0000256" key="2">
    <source>
        <dbReference type="ARBA" id="ARBA00022723"/>
    </source>
</evidence>
<dbReference type="InterPro" id="IPR000555">
    <property type="entry name" value="JAMM/MPN+_dom"/>
</dbReference>
<evidence type="ECO:0000259" key="6">
    <source>
        <dbReference type="PROSITE" id="PS50249"/>
    </source>
</evidence>
<dbReference type="PANTHER" id="PTHR34858:SF1">
    <property type="entry name" value="CYSO-CYSTEINE PEPTIDASE"/>
    <property type="match status" value="1"/>
</dbReference>
<evidence type="ECO:0000256" key="4">
    <source>
        <dbReference type="ARBA" id="ARBA00022833"/>
    </source>
</evidence>
<dbReference type="SMART" id="SM00232">
    <property type="entry name" value="JAB_MPN"/>
    <property type="match status" value="1"/>
</dbReference>
<protein>
    <submittedName>
        <fullName evidence="7">M67 family peptidase</fullName>
    </submittedName>
</protein>
<evidence type="ECO:0000313" key="7">
    <source>
        <dbReference type="EMBL" id="HGS22628.1"/>
    </source>
</evidence>
<keyword evidence="5" id="KW-0482">Metalloprotease</keyword>
<dbReference type="SUPFAM" id="SSF102712">
    <property type="entry name" value="JAB1/MPN domain"/>
    <property type="match status" value="1"/>
</dbReference>
<name>A0A7C4PNI5_9CHLR</name>
<keyword evidence="2" id="KW-0479">Metal-binding</keyword>
<dbReference type="FunFam" id="3.40.140.10:FF:000085">
    <property type="entry name" value="Mov34/MPN/PAD-1 family protein"/>
    <property type="match status" value="1"/>
</dbReference>
<accession>A0A7C4PNI5</accession>
<dbReference type="PANTHER" id="PTHR34858">
    <property type="entry name" value="CYSO-CYSTEINE PEPTIDASE"/>
    <property type="match status" value="1"/>
</dbReference>